<sequence length="91" mass="10185">MKVTMTIPTSLFPFLLLITFPTIQSSSTAAMAMAKANPMELDKSCCFSTHQTFFPPGHLLSPSLFFTPCLYEKDEPYPQTNDDDSKDTINQ</sequence>
<name>A0ABR1NHS5_9PEZI</name>
<organism evidence="2 3">
    <name type="scientific">Phyllosticta paracitricarpa</name>
    <dbReference type="NCBI Taxonomy" id="2016321"/>
    <lineage>
        <taxon>Eukaryota</taxon>
        <taxon>Fungi</taxon>
        <taxon>Dikarya</taxon>
        <taxon>Ascomycota</taxon>
        <taxon>Pezizomycotina</taxon>
        <taxon>Dothideomycetes</taxon>
        <taxon>Dothideomycetes incertae sedis</taxon>
        <taxon>Botryosphaeriales</taxon>
        <taxon>Phyllostictaceae</taxon>
        <taxon>Phyllosticta</taxon>
    </lineage>
</organism>
<dbReference type="EMBL" id="JBBPBF010000003">
    <property type="protein sequence ID" value="KAK7614738.1"/>
    <property type="molecule type" value="Genomic_DNA"/>
</dbReference>
<dbReference type="Proteomes" id="UP001367316">
    <property type="component" value="Unassembled WGS sequence"/>
</dbReference>
<evidence type="ECO:0000313" key="2">
    <source>
        <dbReference type="EMBL" id="KAK7614738.1"/>
    </source>
</evidence>
<evidence type="ECO:0000256" key="1">
    <source>
        <dbReference type="SAM" id="SignalP"/>
    </source>
</evidence>
<keyword evidence="1" id="KW-0732">Signal</keyword>
<accession>A0ABR1NHS5</accession>
<evidence type="ECO:0008006" key="4">
    <source>
        <dbReference type="Google" id="ProtNLM"/>
    </source>
</evidence>
<comment type="caution">
    <text evidence="2">The sequence shown here is derived from an EMBL/GenBank/DDBJ whole genome shotgun (WGS) entry which is preliminary data.</text>
</comment>
<proteinExistence type="predicted"/>
<gene>
    <name evidence="2" type="ORF">JOL62DRAFT_563852</name>
</gene>
<protein>
    <recommendedName>
        <fullName evidence="4">Transmembrane protein</fullName>
    </recommendedName>
</protein>
<reference evidence="2 3" key="1">
    <citation type="submission" date="2024-04" db="EMBL/GenBank/DDBJ databases">
        <title>Phyllosticta paracitricarpa is synonymous to the EU quarantine fungus P. citricarpa based on phylogenomic analyses.</title>
        <authorList>
            <consortium name="Lawrence Berkeley National Laboratory"/>
            <person name="Van ingen-buijs V.A."/>
            <person name="Van westerhoven A.C."/>
            <person name="Haridas S."/>
            <person name="Skiadas P."/>
            <person name="Martin F."/>
            <person name="Groenewald J.Z."/>
            <person name="Crous P.W."/>
            <person name="Seidl M.F."/>
        </authorList>
    </citation>
    <scope>NUCLEOTIDE SEQUENCE [LARGE SCALE GENOMIC DNA]</scope>
    <source>
        <strain evidence="2 3">CBS 141358</strain>
    </source>
</reference>
<keyword evidence="3" id="KW-1185">Reference proteome</keyword>
<feature type="signal peptide" evidence="1">
    <location>
        <begin position="1"/>
        <end position="25"/>
    </location>
</feature>
<feature type="chain" id="PRO_5045286156" description="Transmembrane protein" evidence="1">
    <location>
        <begin position="26"/>
        <end position="91"/>
    </location>
</feature>
<evidence type="ECO:0000313" key="3">
    <source>
        <dbReference type="Proteomes" id="UP001367316"/>
    </source>
</evidence>